<name>A0A4Q7LY22_9MICO</name>
<dbReference type="EMBL" id="SGWX01000001">
    <property type="protein sequence ID" value="RZS60035.1"/>
    <property type="molecule type" value="Genomic_DNA"/>
</dbReference>
<sequence length="441" mass="45675">MTLYTEQLAMVPPAQRAGYIADQPSYEMVADDDGDVLDLPDWLASDAGRSWLAGGDAPAEPAASRSNPAPPSETSAQTASRALLDAARAQSVALRGATNRPCLRLQIPVDLAVELLAGHPALALAVRELDTRKTPNKDTVAPQALAAALLAAASLHGASVEHAEPDLTWVAAREAAAASREAVRESAAATSDLHGEISGLGDKIAAEVARAAGQVAREVASVVAAQVADAATVSRLAAERADERVMLRLLATLLAHSPVSSGADSIDLVASDKTTRMENAVREQAGELLATDAGRGQVLARAAESGADPRTVVVHGAHLQTAMDAAATTSGAPLGVADWVRSELTKLRALRAPRAPRGPGGRVTWAFDNPRQVLDAADIIDLVGADHVLLTGLTETTLEAFATVVDANPSPALRRLSTGANSEHVTALKRGSSVVCFERVR</sequence>
<evidence type="ECO:0000313" key="3">
    <source>
        <dbReference type="Proteomes" id="UP000293852"/>
    </source>
</evidence>
<gene>
    <name evidence="2" type="ORF">EV386_0276</name>
</gene>
<dbReference type="Proteomes" id="UP000293852">
    <property type="component" value="Unassembled WGS sequence"/>
</dbReference>
<comment type="caution">
    <text evidence="2">The sequence shown here is derived from an EMBL/GenBank/DDBJ whole genome shotgun (WGS) entry which is preliminary data.</text>
</comment>
<keyword evidence="3" id="KW-1185">Reference proteome</keyword>
<organism evidence="2 3">
    <name type="scientific">Xylanimonas ulmi</name>
    <dbReference type="NCBI Taxonomy" id="228973"/>
    <lineage>
        <taxon>Bacteria</taxon>
        <taxon>Bacillati</taxon>
        <taxon>Actinomycetota</taxon>
        <taxon>Actinomycetes</taxon>
        <taxon>Micrococcales</taxon>
        <taxon>Promicromonosporaceae</taxon>
        <taxon>Xylanimonas</taxon>
    </lineage>
</organism>
<evidence type="ECO:0000256" key="1">
    <source>
        <dbReference type="SAM" id="MobiDB-lite"/>
    </source>
</evidence>
<proteinExistence type="predicted"/>
<accession>A0A4Q7LY22</accession>
<protein>
    <submittedName>
        <fullName evidence="2">Uncharacterized protein</fullName>
    </submittedName>
</protein>
<reference evidence="2 3" key="1">
    <citation type="submission" date="2019-02" db="EMBL/GenBank/DDBJ databases">
        <title>Sequencing the genomes of 1000 actinobacteria strains.</title>
        <authorList>
            <person name="Klenk H.-P."/>
        </authorList>
    </citation>
    <scope>NUCLEOTIDE SEQUENCE [LARGE SCALE GENOMIC DNA]</scope>
    <source>
        <strain evidence="2 3">DSM 16932</strain>
    </source>
</reference>
<feature type="region of interest" description="Disordered" evidence="1">
    <location>
        <begin position="53"/>
        <end position="78"/>
    </location>
</feature>
<dbReference type="AlphaFoldDB" id="A0A4Q7LY22"/>
<feature type="compositionally biased region" description="Low complexity" evidence="1">
    <location>
        <begin position="57"/>
        <end position="67"/>
    </location>
</feature>
<evidence type="ECO:0000313" key="2">
    <source>
        <dbReference type="EMBL" id="RZS60035.1"/>
    </source>
</evidence>
<dbReference type="RefSeq" id="WP_130411644.1">
    <property type="nucleotide sequence ID" value="NZ_SGWX01000001.1"/>
</dbReference>